<organism evidence="1 2">
    <name type="scientific">Liparis tanakae</name>
    <name type="common">Tanaka's snailfish</name>
    <dbReference type="NCBI Taxonomy" id="230148"/>
    <lineage>
        <taxon>Eukaryota</taxon>
        <taxon>Metazoa</taxon>
        <taxon>Chordata</taxon>
        <taxon>Craniata</taxon>
        <taxon>Vertebrata</taxon>
        <taxon>Euteleostomi</taxon>
        <taxon>Actinopterygii</taxon>
        <taxon>Neopterygii</taxon>
        <taxon>Teleostei</taxon>
        <taxon>Neoteleostei</taxon>
        <taxon>Acanthomorphata</taxon>
        <taxon>Eupercaria</taxon>
        <taxon>Perciformes</taxon>
        <taxon>Cottioidei</taxon>
        <taxon>Cottales</taxon>
        <taxon>Liparidae</taxon>
        <taxon>Liparis</taxon>
    </lineage>
</organism>
<dbReference type="Proteomes" id="UP000314294">
    <property type="component" value="Unassembled WGS sequence"/>
</dbReference>
<dbReference type="EMBL" id="SRLO01001181">
    <property type="protein sequence ID" value="TNN40536.1"/>
    <property type="molecule type" value="Genomic_DNA"/>
</dbReference>
<dbReference type="AlphaFoldDB" id="A0A4Z2FH62"/>
<gene>
    <name evidence="1" type="ORF">EYF80_049308</name>
</gene>
<name>A0A4Z2FH62_9TELE</name>
<sequence length="67" mass="7640">MATWGLEFHIKQAQKQQHKSSHCRCLQRGRVLVSNEHTAALQTTFASVFTSVSAEHKTNACKDKKWL</sequence>
<comment type="caution">
    <text evidence="1">The sequence shown here is derived from an EMBL/GenBank/DDBJ whole genome shotgun (WGS) entry which is preliminary data.</text>
</comment>
<dbReference type="OrthoDB" id="445896at2759"/>
<evidence type="ECO:0000313" key="2">
    <source>
        <dbReference type="Proteomes" id="UP000314294"/>
    </source>
</evidence>
<reference evidence="1 2" key="1">
    <citation type="submission" date="2019-03" db="EMBL/GenBank/DDBJ databases">
        <title>First draft genome of Liparis tanakae, snailfish: a comprehensive survey of snailfish specific genes.</title>
        <authorList>
            <person name="Kim W."/>
            <person name="Song I."/>
            <person name="Jeong J.-H."/>
            <person name="Kim D."/>
            <person name="Kim S."/>
            <person name="Ryu S."/>
            <person name="Song J.Y."/>
            <person name="Lee S.K."/>
        </authorList>
    </citation>
    <scope>NUCLEOTIDE SEQUENCE [LARGE SCALE GENOMIC DNA]</scope>
    <source>
        <tissue evidence="1">Muscle</tissue>
    </source>
</reference>
<proteinExistence type="predicted"/>
<protein>
    <submittedName>
        <fullName evidence="1">Uncharacterized protein</fullName>
    </submittedName>
</protein>
<accession>A0A4Z2FH62</accession>
<keyword evidence="2" id="KW-1185">Reference proteome</keyword>
<evidence type="ECO:0000313" key="1">
    <source>
        <dbReference type="EMBL" id="TNN40536.1"/>
    </source>
</evidence>